<evidence type="ECO:0000259" key="3">
    <source>
        <dbReference type="PROSITE" id="PS50026"/>
    </source>
</evidence>
<dbReference type="SMART" id="SM00181">
    <property type="entry name" value="EGF"/>
    <property type="match status" value="1"/>
</dbReference>
<dbReference type="PROSITE" id="PS50026">
    <property type="entry name" value="EGF_3"/>
    <property type="match status" value="1"/>
</dbReference>
<accession>A0A8S1H8P1</accession>
<name>A0A8S1H8P1_9PELO</name>
<dbReference type="EMBL" id="CAJGYM010000024">
    <property type="protein sequence ID" value="CAD6191874.1"/>
    <property type="molecule type" value="Genomic_DNA"/>
</dbReference>
<gene>
    <name evidence="4" type="ORF">CAUJ_LOCUS7793</name>
</gene>
<keyword evidence="1" id="KW-1015">Disulfide bond</keyword>
<proteinExistence type="predicted"/>
<keyword evidence="5" id="KW-1185">Reference proteome</keyword>
<dbReference type="CDD" id="cd00054">
    <property type="entry name" value="EGF_CA"/>
    <property type="match status" value="1"/>
</dbReference>
<evidence type="ECO:0000256" key="2">
    <source>
        <dbReference type="PROSITE-ProRule" id="PRU00076"/>
    </source>
</evidence>
<dbReference type="AlphaFoldDB" id="A0A8S1H8P1"/>
<dbReference type="SMART" id="SM00179">
    <property type="entry name" value="EGF_CA"/>
    <property type="match status" value="1"/>
</dbReference>
<protein>
    <recommendedName>
        <fullName evidence="3">EGF-like domain-containing protein</fullName>
    </recommendedName>
</protein>
<keyword evidence="2" id="KW-0245">EGF-like domain</keyword>
<dbReference type="PROSITE" id="PS01186">
    <property type="entry name" value="EGF_2"/>
    <property type="match status" value="1"/>
</dbReference>
<dbReference type="OrthoDB" id="5985519at2759"/>
<dbReference type="InterPro" id="IPR000742">
    <property type="entry name" value="EGF"/>
</dbReference>
<dbReference type="Proteomes" id="UP000835052">
    <property type="component" value="Unassembled WGS sequence"/>
</dbReference>
<evidence type="ECO:0000313" key="4">
    <source>
        <dbReference type="EMBL" id="CAD6191874.1"/>
    </source>
</evidence>
<reference evidence="4" key="1">
    <citation type="submission" date="2020-10" db="EMBL/GenBank/DDBJ databases">
        <authorList>
            <person name="Kikuchi T."/>
        </authorList>
    </citation>
    <scope>NUCLEOTIDE SEQUENCE</scope>
    <source>
        <strain evidence="4">NKZ352</strain>
    </source>
</reference>
<organism evidence="4 5">
    <name type="scientific">Caenorhabditis auriculariae</name>
    <dbReference type="NCBI Taxonomy" id="2777116"/>
    <lineage>
        <taxon>Eukaryota</taxon>
        <taxon>Metazoa</taxon>
        <taxon>Ecdysozoa</taxon>
        <taxon>Nematoda</taxon>
        <taxon>Chromadorea</taxon>
        <taxon>Rhabditida</taxon>
        <taxon>Rhabditina</taxon>
        <taxon>Rhabditomorpha</taxon>
        <taxon>Rhabditoidea</taxon>
        <taxon>Rhabditidae</taxon>
        <taxon>Peloderinae</taxon>
        <taxon>Caenorhabditis</taxon>
    </lineage>
</organism>
<feature type="domain" description="EGF-like" evidence="3">
    <location>
        <begin position="491"/>
        <end position="533"/>
    </location>
</feature>
<sequence length="569" mass="65744">MEGGVFSCCDSSKRSSRHGERCKLIFKRVGSETKQWTFCGDDAQSLVLPHSFRIAIVALILSETLRPHRASFVLLFALFHFCLSHGKKMEEVPSKEDIMKSVNMAIKKEGNYDKVRRQAIRNLSEQEPIKAWEKQLAENVSIRLRNLPSKATREDMKREVDRIMNFKDNFKQVMNSCRYELEKEWACEDLEHVIDSKIRTALKLPPLEKNKIPPEEPEPEDQPMDIYEEETQKLLLSFNDDFEQTIIDEWTRAVQDEHADVIRVKIGILAMYFRVFKRIVPWSVDEKGFEHIFPEPLEDFDLELGKCLAGLEKCLDSVIGMINTTEPWILHDDVLLDEASLSLKINSNLMSYMLSATQVLCYMTNSRISAFEQLPYCRYRIPEKGGRTHNWMGKSFYSLVAIDEFIHRPYECATESFCPDPCCRGIPDVVQNSTGYQNFCRLNKCANKDSCSVKPIENDFLMNLRQNKFNISCGCPNTAQIYRSDVNQCVHHDPCTKMNLCRRNFQECINVASDEGYRCLCQLGYILVGTECQPVKFSNANYDGFAETEKLPKTSERLFGFREQIVAPM</sequence>
<dbReference type="InterPro" id="IPR001881">
    <property type="entry name" value="EGF-like_Ca-bd_dom"/>
</dbReference>
<dbReference type="GO" id="GO:0005509">
    <property type="term" value="F:calcium ion binding"/>
    <property type="evidence" value="ECO:0007669"/>
    <property type="project" value="InterPro"/>
</dbReference>
<comment type="caution">
    <text evidence="4">The sequence shown here is derived from an EMBL/GenBank/DDBJ whole genome shotgun (WGS) entry which is preliminary data.</text>
</comment>
<comment type="caution">
    <text evidence="2">Lacks conserved residue(s) required for the propagation of feature annotation.</text>
</comment>
<evidence type="ECO:0000313" key="5">
    <source>
        <dbReference type="Proteomes" id="UP000835052"/>
    </source>
</evidence>
<evidence type="ECO:0000256" key="1">
    <source>
        <dbReference type="ARBA" id="ARBA00023157"/>
    </source>
</evidence>